<dbReference type="Gene3D" id="3.80.10.10">
    <property type="entry name" value="Ribonuclease Inhibitor"/>
    <property type="match status" value="1"/>
</dbReference>
<protein>
    <submittedName>
        <fullName evidence="1">DEKNAAC103297</fullName>
    </submittedName>
</protein>
<accession>A0A448YN30</accession>
<dbReference type="AlphaFoldDB" id="A0A448YN30"/>
<dbReference type="OrthoDB" id="3996253at2759"/>
<gene>
    <name evidence="1" type="ORF">BRENAR_LOCUS3004</name>
</gene>
<reference evidence="1 2" key="1">
    <citation type="submission" date="2018-12" db="EMBL/GenBank/DDBJ databases">
        <authorList>
            <person name="Tiukova I."/>
            <person name="Dainat J."/>
        </authorList>
    </citation>
    <scope>NUCLEOTIDE SEQUENCE [LARGE SCALE GENOMIC DNA]</scope>
</reference>
<dbReference type="InterPro" id="IPR032675">
    <property type="entry name" value="LRR_dom_sf"/>
</dbReference>
<organism evidence="1 2">
    <name type="scientific">Brettanomyces naardenensis</name>
    <name type="common">Yeast</name>
    <dbReference type="NCBI Taxonomy" id="13370"/>
    <lineage>
        <taxon>Eukaryota</taxon>
        <taxon>Fungi</taxon>
        <taxon>Dikarya</taxon>
        <taxon>Ascomycota</taxon>
        <taxon>Saccharomycotina</taxon>
        <taxon>Pichiomycetes</taxon>
        <taxon>Pichiales</taxon>
        <taxon>Pichiaceae</taxon>
        <taxon>Brettanomyces</taxon>
    </lineage>
</organism>
<evidence type="ECO:0000313" key="1">
    <source>
        <dbReference type="EMBL" id="VEU22273.1"/>
    </source>
</evidence>
<dbReference type="Proteomes" id="UP000290900">
    <property type="component" value="Unassembled WGS sequence"/>
</dbReference>
<dbReference type="EMBL" id="CAACVR010000022">
    <property type="protein sequence ID" value="VEU22273.1"/>
    <property type="molecule type" value="Genomic_DNA"/>
</dbReference>
<evidence type="ECO:0000313" key="2">
    <source>
        <dbReference type="Proteomes" id="UP000290900"/>
    </source>
</evidence>
<dbReference type="InParanoid" id="A0A448YN30"/>
<name>A0A448YN30_BRENA</name>
<keyword evidence="2" id="KW-1185">Reference proteome</keyword>
<dbReference type="SUPFAM" id="SSF52047">
    <property type="entry name" value="RNI-like"/>
    <property type="match status" value="1"/>
</dbReference>
<sequence length="584" mass="66246">MSRLLQALRSLGLDEDTVEDSYDDDFLTNLQPGDSSDDEIGGIHDPLSELQRKDLFLSIVKGLPYELQLKIFRLSLGRFYESELLQFLGKERQLELLRPFYDDLLVCNGKLYFGSLNEFSVIKFMSLDYEDIFKGVIERGLLRIRVLKIYDLSDVPDDYIVVLLKRSERIWCATVSSLTRIYQLCPESLSRITDLSVENLDHLSRDRDVRPMFRMLIRSLKDLTLSLSDDEYQKFSMIFDILKDIDHPLTIHLPISYPADDEGLGMYERLLEGSGGHADLAWTGRLGGSGAFSAPSSAMLPSSSSSSSSSSPQVVSATADAPFPYPSNIHLSHILFTLAPPNFDLDDLNVFLRRVGYQKFSDFCFVSFPNFQVQGDLDFISELINLVSIVLSGDFQISADLSRLSKLKELMLDNCKLDCDWFNRCLPSNLKEMTFSYSSFRKAGNYEIPPNLKVLTILSNDGLRLNLGNLDFSKSNLSVLKFRVDDDSQLSKLSVAVKNLPSTLREINCYQLRSLVVEKDIKLDKKKDLVVRITALGYPPDLRIADLHANVRVRFKCYREGGSYWVGEIDRMDSIGGLDRGLFE</sequence>
<proteinExistence type="predicted"/>